<dbReference type="AlphaFoldDB" id="A0A2B4S4T2"/>
<dbReference type="GO" id="GO:0005840">
    <property type="term" value="C:ribosome"/>
    <property type="evidence" value="ECO:0007669"/>
    <property type="project" value="UniProtKB-KW"/>
</dbReference>
<accession>A0A2B4S4T2</accession>
<reference evidence="10" key="1">
    <citation type="journal article" date="2017" name="bioRxiv">
        <title>Comparative analysis of the genomes of Stylophora pistillata and Acropora digitifera provides evidence for extensive differences between species of corals.</title>
        <authorList>
            <person name="Voolstra C.R."/>
            <person name="Li Y."/>
            <person name="Liew Y.J."/>
            <person name="Baumgarten S."/>
            <person name="Zoccola D."/>
            <person name="Flot J.-F."/>
            <person name="Tambutte S."/>
            <person name="Allemand D."/>
            <person name="Aranda M."/>
        </authorList>
    </citation>
    <scope>NUCLEOTIDE SEQUENCE [LARGE SCALE GENOMIC DNA]</scope>
</reference>
<evidence type="ECO:0000256" key="3">
    <source>
        <dbReference type="ARBA" id="ARBA00022980"/>
    </source>
</evidence>
<dbReference type="STRING" id="50429.A0A2B4S4T2"/>
<evidence type="ECO:0000256" key="4">
    <source>
        <dbReference type="ARBA" id="ARBA00023128"/>
    </source>
</evidence>
<dbReference type="OrthoDB" id="5835618at2759"/>
<dbReference type="InterPro" id="IPR052482">
    <property type="entry name" value="mtLSU_mL37"/>
</dbReference>
<evidence type="ECO:0000256" key="7">
    <source>
        <dbReference type="ARBA" id="ARBA00039442"/>
    </source>
</evidence>
<organism evidence="9 10">
    <name type="scientific">Stylophora pistillata</name>
    <name type="common">Smooth cauliflower coral</name>
    <dbReference type="NCBI Taxonomy" id="50429"/>
    <lineage>
        <taxon>Eukaryota</taxon>
        <taxon>Metazoa</taxon>
        <taxon>Cnidaria</taxon>
        <taxon>Anthozoa</taxon>
        <taxon>Hexacorallia</taxon>
        <taxon>Scleractinia</taxon>
        <taxon>Astrocoeniina</taxon>
        <taxon>Pocilloporidae</taxon>
        <taxon>Stylophora</taxon>
    </lineage>
</organism>
<dbReference type="PANTHER" id="PTHR15889">
    <property type="entry name" value="MITOCHONDRIAL RIBOSOMAL PROTEIN L37"/>
    <property type="match status" value="1"/>
</dbReference>
<evidence type="ECO:0000313" key="10">
    <source>
        <dbReference type="Proteomes" id="UP000225706"/>
    </source>
</evidence>
<evidence type="ECO:0000256" key="1">
    <source>
        <dbReference type="ARBA" id="ARBA00004173"/>
    </source>
</evidence>
<protein>
    <recommendedName>
        <fullName evidence="7">Large ribosomal subunit protein mL37</fullName>
    </recommendedName>
    <alternativeName>
        <fullName evidence="8">39S ribosomal protein L37, mitochondrial</fullName>
    </alternativeName>
</protein>
<keyword evidence="2" id="KW-0809">Transit peptide</keyword>
<keyword evidence="10" id="KW-1185">Reference proteome</keyword>
<evidence type="ECO:0000313" key="9">
    <source>
        <dbReference type="EMBL" id="PFX24059.1"/>
    </source>
</evidence>
<dbReference type="Pfam" id="PF07147">
    <property type="entry name" value="PDCD9"/>
    <property type="match status" value="1"/>
</dbReference>
<keyword evidence="5" id="KW-0687">Ribonucleoprotein</keyword>
<comment type="caution">
    <text evidence="9">The sequence shown here is derived from an EMBL/GenBank/DDBJ whole genome shotgun (WGS) entry which is preliminary data.</text>
</comment>
<evidence type="ECO:0000256" key="2">
    <source>
        <dbReference type="ARBA" id="ARBA00022946"/>
    </source>
</evidence>
<keyword evidence="3 9" id="KW-0689">Ribosomal protein</keyword>
<dbReference type="Proteomes" id="UP000225706">
    <property type="component" value="Unassembled WGS sequence"/>
</dbReference>
<dbReference type="EMBL" id="LSMT01000187">
    <property type="protein sequence ID" value="PFX24059.1"/>
    <property type="molecule type" value="Genomic_DNA"/>
</dbReference>
<evidence type="ECO:0000256" key="5">
    <source>
        <dbReference type="ARBA" id="ARBA00023274"/>
    </source>
</evidence>
<dbReference type="InterPro" id="IPR010793">
    <property type="entry name" value="Ribosomal_mL37/mL65"/>
</dbReference>
<dbReference type="GO" id="GO:0003735">
    <property type="term" value="F:structural constituent of ribosome"/>
    <property type="evidence" value="ECO:0007669"/>
    <property type="project" value="InterPro"/>
</dbReference>
<dbReference type="GO" id="GO:0006412">
    <property type="term" value="P:translation"/>
    <property type="evidence" value="ECO:0007669"/>
    <property type="project" value="InterPro"/>
</dbReference>
<dbReference type="GO" id="GO:1990904">
    <property type="term" value="C:ribonucleoprotein complex"/>
    <property type="evidence" value="ECO:0007669"/>
    <property type="project" value="UniProtKB-KW"/>
</dbReference>
<comment type="subcellular location">
    <subcellularLocation>
        <location evidence="1">Mitochondrion</location>
    </subcellularLocation>
</comment>
<evidence type="ECO:0000256" key="8">
    <source>
        <dbReference type="ARBA" id="ARBA00041617"/>
    </source>
</evidence>
<proteinExistence type="inferred from homology"/>
<evidence type="ECO:0000256" key="6">
    <source>
        <dbReference type="ARBA" id="ARBA00037985"/>
    </source>
</evidence>
<dbReference type="PANTHER" id="PTHR15889:SF2">
    <property type="entry name" value="LARGE RIBOSOMAL SUBUNIT PROTEIN ML37"/>
    <property type="match status" value="1"/>
</dbReference>
<dbReference type="GO" id="GO:0005739">
    <property type="term" value="C:mitochondrion"/>
    <property type="evidence" value="ECO:0007669"/>
    <property type="project" value="UniProtKB-SubCell"/>
</dbReference>
<comment type="similarity">
    <text evidence="6">Belongs to the mitochondrion-specific ribosomal protein mL37 family.</text>
</comment>
<sequence length="368" mass="42222">MAAKGIRSVYGKLSRFVPPRLYTRNYCHPVTEEQYLYHPMVRPLEPEVQTISLTKTLNMGDISSCLQDTSIDSVTREEMMGKFKQNILQTRLFNFDGDHATRDMAAMPLMQNMLRVVWSHAKCFPGLMDTSLTYNPHVSANWEREHKILVSGHLGFLLSSKIPLKQVADRNEIEKSKEIQVEKPEIISPVFHFPLTRIRPKFDTGFHSSKPFPYPHTFIIVSEDTKCSTGQLIGQGIMFVCARLVAEAVQNYKYQLGDDLEKPLSSQCIITDGIRLSFIHYQLNTLSFNGDEGIKNMAWISPGVFMYKKAMFEDLEKPVAEKTVKERKRFRRPVTSKDPAKHEIVLEEFNPDCFETFVKMIVNGCKAN</sequence>
<gene>
    <name evidence="9" type="primary">MRPL37</name>
    <name evidence="9" type="ORF">AWC38_SpisGene11346</name>
</gene>
<keyword evidence="4" id="KW-0496">Mitochondrion</keyword>
<name>A0A2B4S4T2_STYPI</name>